<comment type="caution">
    <text evidence="3">The sequence shown here is derived from an EMBL/GenBank/DDBJ whole genome shotgun (WGS) entry which is preliminary data.</text>
</comment>
<accession>A0ABN7EDH0</accession>
<dbReference type="Proteomes" id="UP001189122">
    <property type="component" value="Unassembled WGS sequence"/>
</dbReference>
<dbReference type="EMBL" id="CACRZD030000313">
    <property type="protein sequence ID" value="CAA6675448.1"/>
    <property type="molecule type" value="Genomic_DNA"/>
</dbReference>
<organism evidence="3 4">
    <name type="scientific">Spirodela intermedia</name>
    <name type="common">Intermediate duckweed</name>
    <dbReference type="NCBI Taxonomy" id="51605"/>
    <lineage>
        <taxon>Eukaryota</taxon>
        <taxon>Viridiplantae</taxon>
        <taxon>Streptophyta</taxon>
        <taxon>Embryophyta</taxon>
        <taxon>Tracheophyta</taxon>
        <taxon>Spermatophyta</taxon>
        <taxon>Magnoliopsida</taxon>
        <taxon>Liliopsida</taxon>
        <taxon>Araceae</taxon>
        <taxon>Lemnoideae</taxon>
        <taxon>Spirodela</taxon>
    </lineage>
</organism>
<feature type="region of interest" description="Disordered" evidence="2">
    <location>
        <begin position="47"/>
        <end position="66"/>
    </location>
</feature>
<sequence>MKSDTTPTNWMLVVSAALLSALAVRLRCRLRQAFGGDSSGISEARRADIKAAQARPSWSESTDTELPRWRHRRRSASRTVTAAAAAWCGRLERLGLRGGSESGSDGVLRRGEVQKKLREQLRRRDEMISEMQAQVAARKARSAHLRSQLDRAGTRLAQSKGELLRLRREAADLKLLTNGWARVPSYGKLRNK</sequence>
<feature type="coiled-coil region" evidence="1">
    <location>
        <begin position="114"/>
        <end position="176"/>
    </location>
</feature>
<keyword evidence="4" id="KW-1185">Reference proteome</keyword>
<reference evidence="4" key="1">
    <citation type="journal article" date="2020" name="Sci. Rep.">
        <title>Chromosome-scale genome assembly for the duckweed Spirodela intermedia, integrating cytogenetic maps, PacBio and Oxford Nanopore libraries.</title>
        <authorList>
            <person name="Hoang P.T.N."/>
            <person name="Fiebig A."/>
            <person name="Novak P."/>
            <person name="Macas J."/>
            <person name="Cao H.X."/>
            <person name="Stepanenko A."/>
            <person name="Chen G."/>
            <person name="Borisjuk N."/>
            <person name="Scholz U."/>
            <person name="Schubert I."/>
        </authorList>
    </citation>
    <scope>NUCLEOTIDE SEQUENCE [LARGE SCALE GENOMIC DNA]</scope>
</reference>
<evidence type="ECO:0000256" key="1">
    <source>
        <dbReference type="SAM" id="Coils"/>
    </source>
</evidence>
<gene>
    <name evidence="3" type="ORF">SI7747_UN021790</name>
</gene>
<protein>
    <submittedName>
        <fullName evidence="3">Uncharacterized protein</fullName>
    </submittedName>
</protein>
<dbReference type="PANTHER" id="PTHR34462">
    <property type="entry name" value="OS05G0587400 PROTEIN"/>
    <property type="match status" value="1"/>
</dbReference>
<name>A0ABN7EDH0_SPIIN</name>
<evidence type="ECO:0000313" key="3">
    <source>
        <dbReference type="EMBL" id="CAA6675448.1"/>
    </source>
</evidence>
<keyword evidence="1" id="KW-0175">Coiled coil</keyword>
<evidence type="ECO:0000313" key="4">
    <source>
        <dbReference type="Proteomes" id="UP001189122"/>
    </source>
</evidence>
<evidence type="ECO:0000256" key="2">
    <source>
        <dbReference type="SAM" id="MobiDB-lite"/>
    </source>
</evidence>
<proteinExistence type="predicted"/>
<dbReference type="PANTHER" id="PTHR34462:SF1">
    <property type="entry name" value="OS05G0587400 PROTEIN"/>
    <property type="match status" value="1"/>
</dbReference>